<organism evidence="9 10">
    <name type="scientific">Racocetra fulgida</name>
    <dbReference type="NCBI Taxonomy" id="60492"/>
    <lineage>
        <taxon>Eukaryota</taxon>
        <taxon>Fungi</taxon>
        <taxon>Fungi incertae sedis</taxon>
        <taxon>Mucoromycota</taxon>
        <taxon>Glomeromycotina</taxon>
        <taxon>Glomeromycetes</taxon>
        <taxon>Diversisporales</taxon>
        <taxon>Gigasporaceae</taxon>
        <taxon>Racocetra</taxon>
    </lineage>
</organism>
<protein>
    <recommendedName>
        <fullName evidence="1">(d)CMP kinase</fullName>
        <ecNumber evidence="1">2.7.4.25</ecNumber>
    </recommendedName>
</protein>
<accession>A0A9N9HW67</accession>
<evidence type="ECO:0000256" key="4">
    <source>
        <dbReference type="ARBA" id="ARBA00022777"/>
    </source>
</evidence>
<dbReference type="Pfam" id="PF02224">
    <property type="entry name" value="Cytidylate_kin"/>
    <property type="match status" value="1"/>
</dbReference>
<evidence type="ECO:0000256" key="7">
    <source>
        <dbReference type="ARBA" id="ARBA00048478"/>
    </source>
</evidence>
<dbReference type="SUPFAM" id="SSF52540">
    <property type="entry name" value="P-loop containing nucleoside triphosphate hydrolases"/>
    <property type="match status" value="1"/>
</dbReference>
<evidence type="ECO:0000256" key="6">
    <source>
        <dbReference type="ARBA" id="ARBA00047615"/>
    </source>
</evidence>
<evidence type="ECO:0000259" key="8">
    <source>
        <dbReference type="Pfam" id="PF02224"/>
    </source>
</evidence>
<feature type="domain" description="Cytidylate kinase" evidence="8">
    <location>
        <begin position="52"/>
        <end position="176"/>
    </location>
</feature>
<comment type="catalytic activity">
    <reaction evidence="6">
        <text>dCMP + ATP = dCDP + ADP</text>
        <dbReference type="Rhea" id="RHEA:25094"/>
        <dbReference type="ChEBI" id="CHEBI:30616"/>
        <dbReference type="ChEBI" id="CHEBI:57566"/>
        <dbReference type="ChEBI" id="CHEBI:58593"/>
        <dbReference type="ChEBI" id="CHEBI:456216"/>
        <dbReference type="EC" id="2.7.4.25"/>
    </reaction>
</comment>
<dbReference type="EC" id="2.7.4.25" evidence="1"/>
<sequence length="176" mass="21084">SENLKADYTYNRKNYKEAQKFYDKYMILFNEIELYQYYNLTEIETELQFQHVGELLAKKLNYRFINSELFYHYIATKFSDLEEFRIISWLSNQQEENILTQVNQINNNQLISDKLLIKVVNNINIRKAINKVIQKITKQKAYIVAGRDATFNILPDAKIKIFLTAKFNARVNHRIK</sequence>
<dbReference type="GO" id="GO:0036431">
    <property type="term" value="F:dCMP kinase activity"/>
    <property type="evidence" value="ECO:0007669"/>
    <property type="project" value="InterPro"/>
</dbReference>
<comment type="caution">
    <text evidence="9">The sequence shown here is derived from an EMBL/GenBank/DDBJ whole genome shotgun (WGS) entry which is preliminary data.</text>
</comment>
<feature type="non-terminal residue" evidence="9">
    <location>
        <position position="176"/>
    </location>
</feature>
<dbReference type="GO" id="GO:0005524">
    <property type="term" value="F:ATP binding"/>
    <property type="evidence" value="ECO:0007669"/>
    <property type="project" value="UniProtKB-KW"/>
</dbReference>
<dbReference type="Proteomes" id="UP000789396">
    <property type="component" value="Unassembled WGS sequence"/>
</dbReference>
<dbReference type="EMBL" id="CAJVPZ010021987">
    <property type="protein sequence ID" value="CAG8709646.1"/>
    <property type="molecule type" value="Genomic_DNA"/>
</dbReference>
<keyword evidence="5" id="KW-0067">ATP-binding</keyword>
<evidence type="ECO:0000256" key="3">
    <source>
        <dbReference type="ARBA" id="ARBA00022741"/>
    </source>
</evidence>
<dbReference type="OrthoDB" id="10263145at2759"/>
<dbReference type="GO" id="GO:0006139">
    <property type="term" value="P:nucleobase-containing compound metabolic process"/>
    <property type="evidence" value="ECO:0007669"/>
    <property type="project" value="InterPro"/>
</dbReference>
<keyword evidence="10" id="KW-1185">Reference proteome</keyword>
<evidence type="ECO:0000313" key="10">
    <source>
        <dbReference type="Proteomes" id="UP000789396"/>
    </source>
</evidence>
<reference evidence="9" key="1">
    <citation type="submission" date="2021-06" db="EMBL/GenBank/DDBJ databases">
        <authorList>
            <person name="Kallberg Y."/>
            <person name="Tangrot J."/>
            <person name="Rosling A."/>
        </authorList>
    </citation>
    <scope>NUCLEOTIDE SEQUENCE</scope>
    <source>
        <strain evidence="9">IN212</strain>
    </source>
</reference>
<dbReference type="InterPro" id="IPR027417">
    <property type="entry name" value="P-loop_NTPase"/>
</dbReference>
<evidence type="ECO:0000256" key="5">
    <source>
        <dbReference type="ARBA" id="ARBA00022840"/>
    </source>
</evidence>
<keyword evidence="4" id="KW-0418">Kinase</keyword>
<dbReference type="InterPro" id="IPR011994">
    <property type="entry name" value="Cytidylate_kinase_dom"/>
</dbReference>
<proteinExistence type="predicted"/>
<comment type="catalytic activity">
    <reaction evidence="7">
        <text>CMP + ATP = CDP + ADP</text>
        <dbReference type="Rhea" id="RHEA:11600"/>
        <dbReference type="ChEBI" id="CHEBI:30616"/>
        <dbReference type="ChEBI" id="CHEBI:58069"/>
        <dbReference type="ChEBI" id="CHEBI:60377"/>
        <dbReference type="ChEBI" id="CHEBI:456216"/>
        <dbReference type="EC" id="2.7.4.25"/>
    </reaction>
</comment>
<evidence type="ECO:0000256" key="1">
    <source>
        <dbReference type="ARBA" id="ARBA00012906"/>
    </source>
</evidence>
<evidence type="ECO:0000256" key="2">
    <source>
        <dbReference type="ARBA" id="ARBA00022679"/>
    </source>
</evidence>
<keyword evidence="2" id="KW-0808">Transferase</keyword>
<dbReference type="AlphaFoldDB" id="A0A9N9HW67"/>
<evidence type="ECO:0000313" key="9">
    <source>
        <dbReference type="EMBL" id="CAG8709646.1"/>
    </source>
</evidence>
<gene>
    <name evidence="9" type="ORF">RFULGI_LOCUS10765</name>
</gene>
<dbReference type="Gene3D" id="3.40.50.300">
    <property type="entry name" value="P-loop containing nucleotide triphosphate hydrolases"/>
    <property type="match status" value="1"/>
</dbReference>
<name>A0A9N9HW67_9GLOM</name>
<keyword evidence="3" id="KW-0547">Nucleotide-binding</keyword>